<dbReference type="PIRSF" id="PIRSF000498">
    <property type="entry name" value="Riboflavin_syn_A"/>
    <property type="match status" value="1"/>
</dbReference>
<name>A0ABV5Z8B7_9GAMM</name>
<reference evidence="5 6" key="1">
    <citation type="submission" date="2024-09" db="EMBL/GenBank/DDBJ databases">
        <authorList>
            <person name="Sun Q."/>
            <person name="Mori K."/>
        </authorList>
    </citation>
    <scope>NUCLEOTIDE SEQUENCE [LARGE SCALE GENOMIC DNA]</scope>
    <source>
        <strain evidence="5 6">ATCC 51285</strain>
    </source>
</reference>
<protein>
    <recommendedName>
        <fullName evidence="2">Riboflavin synthase</fullName>
        <ecNumber evidence="2">2.5.1.9</ecNumber>
    </recommendedName>
</protein>
<comment type="caution">
    <text evidence="5">The sequence shown here is derived from an EMBL/GenBank/DDBJ whole genome shotgun (WGS) entry which is preliminary data.</text>
</comment>
<sequence>MFTGIVQGQAQVVSRQARNDFCTLRFRFPAGACQGLQAGASVAFNGTCLTVTEVAGDEASFDLIQSTLALTNLGELREGDFANFERAARIGDEVGGHQTSGHIHDCALISAIERSSDNCKMSFKVPPAYRKYLMDKGYIALNGCSLTIAGLTAEGFYIYLIPETLNVTTFGRSQVGDRVNLEIDPHTQAIVDTVERYLARRTN</sequence>
<dbReference type="InterPro" id="IPR023366">
    <property type="entry name" value="ATP_synth_asu-like_sf"/>
</dbReference>
<gene>
    <name evidence="5" type="ORF">ACFFLH_01440</name>
</gene>
<dbReference type="InterPro" id="IPR001783">
    <property type="entry name" value="Lumazine-bd"/>
</dbReference>
<dbReference type="NCBIfam" id="NF009566">
    <property type="entry name" value="PRK13020.1"/>
    <property type="match status" value="1"/>
</dbReference>
<feature type="repeat" description="Lumazine-binding" evidence="3">
    <location>
        <begin position="98"/>
        <end position="194"/>
    </location>
</feature>
<keyword evidence="1" id="KW-0677">Repeat</keyword>
<dbReference type="NCBIfam" id="NF006767">
    <property type="entry name" value="PRK09289.1"/>
    <property type="match status" value="1"/>
</dbReference>
<dbReference type="Pfam" id="PF00677">
    <property type="entry name" value="Lum_binding"/>
    <property type="match status" value="2"/>
</dbReference>
<accession>A0ABV5Z8B7</accession>
<evidence type="ECO:0000259" key="4">
    <source>
        <dbReference type="PROSITE" id="PS51177"/>
    </source>
</evidence>
<dbReference type="PANTHER" id="PTHR21098:SF0">
    <property type="entry name" value="RIBOFLAVIN SYNTHASE"/>
    <property type="match status" value="1"/>
</dbReference>
<dbReference type="RefSeq" id="WP_027313309.1">
    <property type="nucleotide sequence ID" value="NZ_JBHLZN010000001.1"/>
</dbReference>
<dbReference type="InterPro" id="IPR017938">
    <property type="entry name" value="Riboflavin_synthase-like_b-brl"/>
</dbReference>
<evidence type="ECO:0000256" key="3">
    <source>
        <dbReference type="PROSITE-ProRule" id="PRU00524"/>
    </source>
</evidence>
<dbReference type="SUPFAM" id="SSF63380">
    <property type="entry name" value="Riboflavin synthase domain-like"/>
    <property type="match status" value="2"/>
</dbReference>
<dbReference type="EMBL" id="JBHLZN010000001">
    <property type="protein sequence ID" value="MFB9885075.1"/>
    <property type="molecule type" value="Genomic_DNA"/>
</dbReference>
<evidence type="ECO:0000313" key="6">
    <source>
        <dbReference type="Proteomes" id="UP001589628"/>
    </source>
</evidence>
<dbReference type="Gene3D" id="2.40.30.20">
    <property type="match status" value="2"/>
</dbReference>
<dbReference type="NCBIfam" id="TIGR00187">
    <property type="entry name" value="ribE"/>
    <property type="match status" value="1"/>
</dbReference>
<dbReference type="CDD" id="cd00402">
    <property type="entry name" value="Riboflavin_synthase_like"/>
    <property type="match status" value="1"/>
</dbReference>
<feature type="domain" description="Lumazine-binding" evidence="4">
    <location>
        <begin position="1"/>
        <end position="97"/>
    </location>
</feature>
<dbReference type="PANTHER" id="PTHR21098">
    <property type="entry name" value="RIBOFLAVIN SYNTHASE ALPHA CHAIN"/>
    <property type="match status" value="1"/>
</dbReference>
<dbReference type="InterPro" id="IPR026017">
    <property type="entry name" value="Lumazine-bd_dom"/>
</dbReference>
<dbReference type="Proteomes" id="UP001589628">
    <property type="component" value="Unassembled WGS sequence"/>
</dbReference>
<organism evidence="5 6">
    <name type="scientific">Balneatrix alpica</name>
    <dbReference type="NCBI Taxonomy" id="75684"/>
    <lineage>
        <taxon>Bacteria</taxon>
        <taxon>Pseudomonadati</taxon>
        <taxon>Pseudomonadota</taxon>
        <taxon>Gammaproteobacteria</taxon>
        <taxon>Oceanospirillales</taxon>
        <taxon>Balneatrichaceae</taxon>
        <taxon>Balneatrix</taxon>
    </lineage>
</organism>
<keyword evidence="6" id="KW-1185">Reference proteome</keyword>
<evidence type="ECO:0000313" key="5">
    <source>
        <dbReference type="EMBL" id="MFB9885075.1"/>
    </source>
</evidence>
<feature type="domain" description="Lumazine-binding" evidence="4">
    <location>
        <begin position="98"/>
        <end position="194"/>
    </location>
</feature>
<feature type="repeat" description="Lumazine-binding" evidence="3">
    <location>
        <begin position="1"/>
        <end position="97"/>
    </location>
</feature>
<evidence type="ECO:0000256" key="2">
    <source>
        <dbReference type="NCBIfam" id="TIGR00187"/>
    </source>
</evidence>
<dbReference type="PROSITE" id="PS51177">
    <property type="entry name" value="LUMAZINE_BIND"/>
    <property type="match status" value="2"/>
</dbReference>
<dbReference type="EC" id="2.5.1.9" evidence="2"/>
<evidence type="ECO:0000256" key="1">
    <source>
        <dbReference type="ARBA" id="ARBA00022737"/>
    </source>
</evidence>
<proteinExistence type="predicted"/>